<evidence type="ECO:0000256" key="1">
    <source>
        <dbReference type="SAM" id="MobiDB-lite"/>
    </source>
</evidence>
<feature type="compositionally biased region" description="Basic and acidic residues" evidence="1">
    <location>
        <begin position="31"/>
        <end position="57"/>
    </location>
</feature>
<keyword evidence="3" id="KW-1185">Reference proteome</keyword>
<dbReference type="EMBL" id="JARBJD010000069">
    <property type="protein sequence ID" value="KAK2955243.1"/>
    <property type="molecule type" value="Genomic_DNA"/>
</dbReference>
<feature type="compositionally biased region" description="Low complexity" evidence="1">
    <location>
        <begin position="254"/>
        <end position="266"/>
    </location>
</feature>
<protein>
    <submittedName>
        <fullName evidence="2">Uncharacterized protein</fullName>
    </submittedName>
</protein>
<feature type="compositionally biased region" description="Basic and acidic residues" evidence="1">
    <location>
        <begin position="67"/>
        <end position="101"/>
    </location>
</feature>
<comment type="caution">
    <text evidence="2">The sequence shown here is derived from an EMBL/GenBank/DDBJ whole genome shotgun (WGS) entry which is preliminary data.</text>
</comment>
<feature type="compositionally biased region" description="Basic residues" evidence="1">
    <location>
        <begin position="346"/>
        <end position="364"/>
    </location>
</feature>
<feature type="compositionally biased region" description="Polar residues" evidence="1">
    <location>
        <begin position="242"/>
        <end position="253"/>
    </location>
</feature>
<sequence>MERALRKLNYDEVVLIAVAFWKEMREERIRVERMEHREREREKERKQREAGGNETKRSGGSQHGQSSRRDQMPTSRIERSFEQEQPSKRTSGTEREDWSEGELAFRRRIEREVREEMMRERNDVEKDEATRRRMERVKREDERRAEERSREFDEREERRKRWENASRLEEEEKKLVSDKTTKQHRSTERATNQTHKPSSTTTRTDPTHIPFNPHSNLLSTSSRPQTVSSIEPPLFSAVHPSDISSDPTQSQDRLVTTSRTSHLLSTHPHRVKTEWKEDEKGKRVSSNANPTNTKQRGMTMSELDVSHKSRSTATKTARSTIPSRGTARTHGSSSRPGKPLVQNQSLKRKTSKGRKRSVGRRLKGGRGSGGGLISASLSHSTSRSPSVGRNMREVERVHDGNLEASGMGLETVYSVDVDSYRGEA</sequence>
<feature type="compositionally biased region" description="Low complexity" evidence="1">
    <location>
        <begin position="311"/>
        <end position="320"/>
    </location>
</feature>
<feature type="compositionally biased region" description="Basic and acidic residues" evidence="1">
    <location>
        <begin position="117"/>
        <end position="188"/>
    </location>
</feature>
<dbReference type="Proteomes" id="UP001281761">
    <property type="component" value="Unassembled WGS sequence"/>
</dbReference>
<gene>
    <name evidence="2" type="ORF">BLNAU_9795</name>
</gene>
<feature type="region of interest" description="Disordered" evidence="1">
    <location>
        <begin position="31"/>
        <end position="101"/>
    </location>
</feature>
<feature type="compositionally biased region" description="Polar residues" evidence="1">
    <location>
        <begin position="189"/>
        <end position="204"/>
    </location>
</feature>
<feature type="compositionally biased region" description="Basic and acidic residues" evidence="1">
    <location>
        <begin position="271"/>
        <end position="282"/>
    </location>
</feature>
<feature type="compositionally biased region" description="Polar residues" evidence="1">
    <location>
        <begin position="213"/>
        <end position="229"/>
    </location>
</feature>
<organism evidence="2 3">
    <name type="scientific">Blattamonas nauphoetae</name>
    <dbReference type="NCBI Taxonomy" id="2049346"/>
    <lineage>
        <taxon>Eukaryota</taxon>
        <taxon>Metamonada</taxon>
        <taxon>Preaxostyla</taxon>
        <taxon>Oxymonadida</taxon>
        <taxon>Blattamonas</taxon>
    </lineage>
</organism>
<proteinExistence type="predicted"/>
<reference evidence="2 3" key="1">
    <citation type="journal article" date="2022" name="bioRxiv">
        <title>Genomics of Preaxostyla Flagellates Illuminates Evolutionary Transitions and the Path Towards Mitochondrial Loss.</title>
        <authorList>
            <person name="Novak L.V.F."/>
            <person name="Treitli S.C."/>
            <person name="Pyrih J."/>
            <person name="Halakuc P."/>
            <person name="Pipaliya S.V."/>
            <person name="Vacek V."/>
            <person name="Brzon O."/>
            <person name="Soukal P."/>
            <person name="Eme L."/>
            <person name="Dacks J.B."/>
            <person name="Karnkowska A."/>
            <person name="Elias M."/>
            <person name="Hampl V."/>
        </authorList>
    </citation>
    <scope>NUCLEOTIDE SEQUENCE [LARGE SCALE GENOMIC DNA]</scope>
    <source>
        <strain evidence="2">NAU3</strain>
        <tissue evidence="2">Gut</tissue>
    </source>
</reference>
<evidence type="ECO:0000313" key="2">
    <source>
        <dbReference type="EMBL" id="KAK2955243.1"/>
    </source>
</evidence>
<feature type="region of interest" description="Disordered" evidence="1">
    <location>
        <begin position="117"/>
        <end position="394"/>
    </location>
</feature>
<feature type="compositionally biased region" description="Polar residues" evidence="1">
    <location>
        <begin position="284"/>
        <end position="298"/>
    </location>
</feature>
<evidence type="ECO:0000313" key="3">
    <source>
        <dbReference type="Proteomes" id="UP001281761"/>
    </source>
</evidence>
<accession>A0ABQ9XUT4</accession>
<name>A0ABQ9XUT4_9EUKA</name>